<dbReference type="PANTHER" id="PTHR42034">
    <property type="entry name" value="CHROMOSOME 7, WHOLE GENOME SHOTGUN SEQUENCE-RELATED"/>
    <property type="match status" value="1"/>
</dbReference>
<accession>A0A2T3ZCW8</accession>
<comment type="similarity">
    <text evidence="1">Belongs to the trichothecene O-acetyltransferase family.</text>
</comment>
<dbReference type="OrthoDB" id="2548233at2759"/>
<organism evidence="3 4">
    <name type="scientific">Trichoderma asperellum (strain ATCC 204424 / CBS 433.97 / NBRC 101777)</name>
    <dbReference type="NCBI Taxonomy" id="1042311"/>
    <lineage>
        <taxon>Eukaryota</taxon>
        <taxon>Fungi</taxon>
        <taxon>Dikarya</taxon>
        <taxon>Ascomycota</taxon>
        <taxon>Pezizomycotina</taxon>
        <taxon>Sordariomycetes</taxon>
        <taxon>Hypocreomycetidae</taxon>
        <taxon>Hypocreales</taxon>
        <taxon>Hypocreaceae</taxon>
        <taxon>Trichoderma</taxon>
    </lineage>
</organism>
<dbReference type="GO" id="GO:0043386">
    <property type="term" value="P:mycotoxin biosynthetic process"/>
    <property type="evidence" value="ECO:0007669"/>
    <property type="project" value="InterPro"/>
</dbReference>
<dbReference type="AlphaFoldDB" id="A0A2T3ZCW8"/>
<evidence type="ECO:0008006" key="5">
    <source>
        <dbReference type="Google" id="ProtNLM"/>
    </source>
</evidence>
<evidence type="ECO:0000313" key="4">
    <source>
        <dbReference type="Proteomes" id="UP000240493"/>
    </source>
</evidence>
<protein>
    <recommendedName>
        <fullName evidence="5">Condensation domain-containing protein</fullName>
    </recommendedName>
</protein>
<dbReference type="Gene3D" id="3.30.559.10">
    <property type="entry name" value="Chloramphenicol acetyltransferase-like domain"/>
    <property type="match status" value="1"/>
</dbReference>
<name>A0A2T3ZCW8_TRIA4</name>
<evidence type="ECO:0000313" key="3">
    <source>
        <dbReference type="EMBL" id="PTB42657.1"/>
    </source>
</evidence>
<sequence length="523" mass="58755">MASRVRRMPPIKVDEYRWRSPPNDTRLRVRRACATEAMFGIEASNHNGENDFFIATTVRFHASSAGSKILTLRDLERMTQSSLVQLRVSQPQVAVTLSWDKQGKCMLQYRTPKVVDEVHQWAASIVTAEANLHSPIDMRDQVEEKKNQESSISNNNAITVYISSPVTALDAGLENSEVHYLFRFNHCLFDGIAARQIVAMLFQSLVAEMSDSSFNKYEDVDWKQSTNNLPPAFVELMDSEQDLCGPRFDRTVHDHMALMKKKSTLGLNPLQSNPKRPQTEFYTFTEAESQSMLSSIRTRLQPGHSITHLAMGAVLLALMKADSARNATSFSSISVIDGRRYLKEDYKKGEKPYIASCQAPAIILFENVNELAIGDISSKRELRDKLVKAAGLAKNSFISNVATPCKLSMSVPVMEFGAVLAAMSQKPLAPPQIESPVFASDGINERYIPREFYAHSNEKAIHVDDVYFFSNQSLCTVSVRLSSWRDCVRLSIDYNEGCHDKKDMIAFVNEIAKIMLVLSNETD</sequence>
<dbReference type="Gene3D" id="3.30.559.30">
    <property type="entry name" value="Nonribosomal peptide synthetase, condensation domain"/>
    <property type="match status" value="1"/>
</dbReference>
<reference evidence="3 4" key="1">
    <citation type="submission" date="2016-07" db="EMBL/GenBank/DDBJ databases">
        <title>Multiple horizontal gene transfer events from other fungi enriched the ability of initially mycotrophic Trichoderma (Ascomycota) to feed on dead plant biomass.</title>
        <authorList>
            <consortium name="DOE Joint Genome Institute"/>
            <person name="Aerts A."/>
            <person name="Atanasova L."/>
            <person name="Chenthamara K."/>
            <person name="Zhang J."/>
            <person name="Grujic M."/>
            <person name="Henrissat B."/>
            <person name="Kuo A."/>
            <person name="Salamov A."/>
            <person name="Lipzen A."/>
            <person name="Labutti K."/>
            <person name="Barry K."/>
            <person name="Miao Y."/>
            <person name="Rahimi M.J."/>
            <person name="Shen Q."/>
            <person name="Grigoriev I.V."/>
            <person name="Kubicek C.P."/>
            <person name="Druzhinina I.S."/>
        </authorList>
    </citation>
    <scope>NUCLEOTIDE SEQUENCE [LARGE SCALE GENOMIC DNA]</scope>
    <source>
        <strain evidence="3 4">CBS 433.97</strain>
    </source>
</reference>
<dbReference type="Pfam" id="PF07428">
    <property type="entry name" value="Tri3"/>
    <property type="match status" value="1"/>
</dbReference>
<keyword evidence="2" id="KW-0808">Transferase</keyword>
<dbReference type="InterPro" id="IPR009992">
    <property type="entry name" value="Tri3/Sat12/Sat16/Mac1"/>
</dbReference>
<dbReference type="GO" id="GO:0016407">
    <property type="term" value="F:acetyltransferase activity"/>
    <property type="evidence" value="ECO:0007669"/>
    <property type="project" value="InterPro"/>
</dbReference>
<dbReference type="Proteomes" id="UP000240493">
    <property type="component" value="Unassembled WGS sequence"/>
</dbReference>
<evidence type="ECO:0000256" key="2">
    <source>
        <dbReference type="ARBA" id="ARBA00022679"/>
    </source>
</evidence>
<gene>
    <name evidence="3" type="ORF">M441DRAFT_46318</name>
</gene>
<proteinExistence type="inferred from homology"/>
<evidence type="ECO:0000256" key="1">
    <source>
        <dbReference type="ARBA" id="ARBA00006439"/>
    </source>
</evidence>
<dbReference type="PANTHER" id="PTHR42034:SF1">
    <property type="entry name" value="CONDENSATION DOMAIN-CONTAINING PROTEIN"/>
    <property type="match status" value="1"/>
</dbReference>
<keyword evidence="4" id="KW-1185">Reference proteome</keyword>
<dbReference type="InterPro" id="IPR023213">
    <property type="entry name" value="CAT-like_dom_sf"/>
</dbReference>
<dbReference type="EMBL" id="KZ679260">
    <property type="protein sequence ID" value="PTB42657.1"/>
    <property type="molecule type" value="Genomic_DNA"/>
</dbReference>